<keyword evidence="2" id="KW-0378">Hydrolase</keyword>
<evidence type="ECO:0000259" key="4">
    <source>
        <dbReference type="PROSITE" id="PS51747"/>
    </source>
</evidence>
<dbReference type="InterPro" id="IPR016192">
    <property type="entry name" value="APOBEC/CMP_deaminase_Zn-bd"/>
</dbReference>
<dbReference type="GO" id="GO:0052717">
    <property type="term" value="F:tRNA-specific adenosine-34 deaminase activity"/>
    <property type="evidence" value="ECO:0007669"/>
    <property type="project" value="UniProtKB-EC"/>
</dbReference>
<protein>
    <recommendedName>
        <fullName evidence="4">CMP/dCMP-type deaminase domain-containing protein</fullName>
    </recommendedName>
</protein>
<evidence type="ECO:0000256" key="1">
    <source>
        <dbReference type="ARBA" id="ARBA00022723"/>
    </source>
</evidence>
<evidence type="ECO:0000256" key="3">
    <source>
        <dbReference type="ARBA" id="ARBA00022833"/>
    </source>
</evidence>
<dbReference type="Proteomes" id="UP001283361">
    <property type="component" value="Unassembled WGS sequence"/>
</dbReference>
<evidence type="ECO:0000313" key="6">
    <source>
        <dbReference type="Proteomes" id="UP001283361"/>
    </source>
</evidence>
<dbReference type="Pfam" id="PF00383">
    <property type="entry name" value="dCMP_cyt_deam_1"/>
    <property type="match status" value="1"/>
</dbReference>
<name>A0AAE1DRJ1_9GAST</name>
<dbReference type="PANTHER" id="PTHR11079:SF149">
    <property type="entry name" value="TRNA-SPECIFIC ADENOSINE DEAMINASE 2"/>
    <property type="match status" value="1"/>
</dbReference>
<accession>A0AAE1DRJ1</accession>
<keyword evidence="6" id="KW-1185">Reference proteome</keyword>
<dbReference type="PANTHER" id="PTHR11079">
    <property type="entry name" value="CYTOSINE DEAMINASE FAMILY MEMBER"/>
    <property type="match status" value="1"/>
</dbReference>
<dbReference type="PROSITE" id="PS00903">
    <property type="entry name" value="CYT_DCMP_DEAMINASES_1"/>
    <property type="match status" value="1"/>
</dbReference>
<dbReference type="GO" id="GO:0005634">
    <property type="term" value="C:nucleus"/>
    <property type="evidence" value="ECO:0007669"/>
    <property type="project" value="TreeGrafter"/>
</dbReference>
<proteinExistence type="predicted"/>
<dbReference type="SUPFAM" id="SSF53927">
    <property type="entry name" value="Cytidine deaminase-like"/>
    <property type="match status" value="1"/>
</dbReference>
<dbReference type="GO" id="GO:0008270">
    <property type="term" value="F:zinc ion binding"/>
    <property type="evidence" value="ECO:0007669"/>
    <property type="project" value="InterPro"/>
</dbReference>
<sequence length="185" mass="20388">MHQEDESHHIVWMKTALCLAQKALEQQEVPVGCLIVNKDRIIGTGGNEVNRTKNATRHAEIIAIEEVRDLCRRECLVERDVFSTSILYVTVEPCAMCAGALRQMGLPLVVYGCDNDRFGGCGSVIDVASNPALTDSLGPCFDTIKGIFSNEAVDLLKNFYKGENPNAPNSKRKLKVVEGQESNHK</sequence>
<dbReference type="AlphaFoldDB" id="A0AAE1DRJ1"/>
<comment type="caution">
    <text evidence="5">The sequence shown here is derived from an EMBL/GenBank/DDBJ whole genome shotgun (WGS) entry which is preliminary data.</text>
</comment>
<keyword evidence="1" id="KW-0479">Metal-binding</keyword>
<dbReference type="PROSITE" id="PS51747">
    <property type="entry name" value="CYT_DCMP_DEAMINASES_2"/>
    <property type="match status" value="1"/>
</dbReference>
<dbReference type="CDD" id="cd01285">
    <property type="entry name" value="nucleoside_deaminase"/>
    <property type="match status" value="1"/>
</dbReference>
<dbReference type="EMBL" id="JAWDGP010002758">
    <property type="protein sequence ID" value="KAK3780122.1"/>
    <property type="molecule type" value="Genomic_DNA"/>
</dbReference>
<dbReference type="Gene3D" id="3.40.140.10">
    <property type="entry name" value="Cytidine Deaminase, domain 2"/>
    <property type="match status" value="1"/>
</dbReference>
<feature type="domain" description="CMP/dCMP-type deaminase" evidence="4">
    <location>
        <begin position="7"/>
        <end position="132"/>
    </location>
</feature>
<dbReference type="InterPro" id="IPR016193">
    <property type="entry name" value="Cytidine_deaminase-like"/>
</dbReference>
<dbReference type="GO" id="GO:0002100">
    <property type="term" value="P:tRNA wobble adenosine to inosine editing"/>
    <property type="evidence" value="ECO:0007669"/>
    <property type="project" value="InterPro"/>
</dbReference>
<dbReference type="GO" id="GO:0005737">
    <property type="term" value="C:cytoplasm"/>
    <property type="evidence" value="ECO:0007669"/>
    <property type="project" value="TreeGrafter"/>
</dbReference>
<evidence type="ECO:0000313" key="5">
    <source>
        <dbReference type="EMBL" id="KAK3780122.1"/>
    </source>
</evidence>
<keyword evidence="3" id="KW-0862">Zinc</keyword>
<gene>
    <name evidence="5" type="ORF">RRG08_051600</name>
</gene>
<reference evidence="5" key="1">
    <citation type="journal article" date="2023" name="G3 (Bethesda)">
        <title>A reference genome for the long-term kleptoplast-retaining sea slug Elysia crispata morphotype clarki.</title>
        <authorList>
            <person name="Eastman K.E."/>
            <person name="Pendleton A.L."/>
            <person name="Shaikh M.A."/>
            <person name="Suttiyut T."/>
            <person name="Ogas R."/>
            <person name="Tomko P."/>
            <person name="Gavelis G."/>
            <person name="Widhalm J.R."/>
            <person name="Wisecaver J.H."/>
        </authorList>
    </citation>
    <scope>NUCLEOTIDE SEQUENCE</scope>
    <source>
        <strain evidence="5">ECLA1</strain>
    </source>
</reference>
<dbReference type="InterPro" id="IPR002125">
    <property type="entry name" value="CMP_dCMP_dom"/>
</dbReference>
<evidence type="ECO:0000256" key="2">
    <source>
        <dbReference type="ARBA" id="ARBA00022801"/>
    </source>
</evidence>
<organism evidence="5 6">
    <name type="scientific">Elysia crispata</name>
    <name type="common">lettuce slug</name>
    <dbReference type="NCBI Taxonomy" id="231223"/>
    <lineage>
        <taxon>Eukaryota</taxon>
        <taxon>Metazoa</taxon>
        <taxon>Spiralia</taxon>
        <taxon>Lophotrochozoa</taxon>
        <taxon>Mollusca</taxon>
        <taxon>Gastropoda</taxon>
        <taxon>Heterobranchia</taxon>
        <taxon>Euthyneura</taxon>
        <taxon>Panpulmonata</taxon>
        <taxon>Sacoglossa</taxon>
        <taxon>Placobranchoidea</taxon>
        <taxon>Plakobranchidae</taxon>
        <taxon>Elysia</taxon>
    </lineage>
</organism>